<keyword evidence="10" id="KW-1185">Reference proteome</keyword>
<keyword evidence="4 8" id="KW-0812">Transmembrane</keyword>
<feature type="transmembrane region" description="Helical" evidence="8">
    <location>
        <begin position="70"/>
        <end position="88"/>
    </location>
</feature>
<accession>A0A7X0HRQ1</accession>
<dbReference type="GO" id="GO:0015204">
    <property type="term" value="F:urea transmembrane transporter activity"/>
    <property type="evidence" value="ECO:0007669"/>
    <property type="project" value="InterPro"/>
</dbReference>
<evidence type="ECO:0000256" key="6">
    <source>
        <dbReference type="ARBA" id="ARBA00023136"/>
    </source>
</evidence>
<dbReference type="RefSeq" id="WP_184523723.1">
    <property type="nucleotide sequence ID" value="NZ_JACHGK010000002.1"/>
</dbReference>
<feature type="transmembrane region" description="Helical" evidence="8">
    <location>
        <begin position="122"/>
        <end position="141"/>
    </location>
</feature>
<dbReference type="InterPro" id="IPR004937">
    <property type="entry name" value="Urea_transporter"/>
</dbReference>
<sequence>MDKNSGSGFIASSLKGISQVMLIDNAVSGLIMLAAITVASYSLGIIAFVSTIIGTLIGRIGGAQEESVSQGLYGYNSVLTGMALFLFLRGDNRWIIALVGAAAAALFTAAMMYFMRQSGIPILTFPFIALTWFLLLTTYRLNTFKLSPDLVPQSLANWKLDIRGEEHWLDGAVNGIGQIFFLDHTLSGILLVVAVFWAGWRFGFYAIIGNVAALLTAYVLGGEHHLIFLGLYGYNAILTIIAVSVVFKENERNRLFRGIIAACLTVPITASISTWLLPFGLPALTMPFVLCTWLILGARKVLPKL</sequence>
<feature type="transmembrane region" description="Helical" evidence="8">
    <location>
        <begin position="259"/>
        <end position="277"/>
    </location>
</feature>
<feature type="transmembrane region" description="Helical" evidence="8">
    <location>
        <begin position="94"/>
        <end position="115"/>
    </location>
</feature>
<evidence type="ECO:0000313" key="10">
    <source>
        <dbReference type="Proteomes" id="UP000531594"/>
    </source>
</evidence>
<dbReference type="InterPro" id="IPR029020">
    <property type="entry name" value="Ammonium/urea_transptr"/>
</dbReference>
<dbReference type="GO" id="GO:0005886">
    <property type="term" value="C:plasma membrane"/>
    <property type="evidence" value="ECO:0007669"/>
    <property type="project" value="UniProtKB-SubCell"/>
</dbReference>
<keyword evidence="6 8" id="KW-0472">Membrane</keyword>
<feature type="transmembrane region" description="Helical" evidence="8">
    <location>
        <begin position="283"/>
        <end position="302"/>
    </location>
</feature>
<reference evidence="9 10" key="1">
    <citation type="submission" date="2020-08" db="EMBL/GenBank/DDBJ databases">
        <title>Genomic Encyclopedia of Type Strains, Phase IV (KMG-IV): sequencing the most valuable type-strain genomes for metagenomic binning, comparative biology and taxonomic classification.</title>
        <authorList>
            <person name="Goeker M."/>
        </authorList>
    </citation>
    <scope>NUCLEOTIDE SEQUENCE [LARGE SCALE GENOMIC DNA]</scope>
    <source>
        <strain evidence="9 10">DSM 5391</strain>
    </source>
</reference>
<dbReference type="EMBL" id="JACHGK010000002">
    <property type="protein sequence ID" value="MBB6444410.1"/>
    <property type="molecule type" value="Genomic_DNA"/>
</dbReference>
<feature type="site" description="Important for channel permeability" evidence="7">
    <location>
        <position position="285"/>
    </location>
</feature>
<dbReference type="AlphaFoldDB" id="A0A7X0HRQ1"/>
<feature type="transmembrane region" description="Helical" evidence="8">
    <location>
        <begin position="202"/>
        <end position="220"/>
    </location>
</feature>
<gene>
    <name evidence="9" type="ORF">HNR53_001018</name>
</gene>
<evidence type="ECO:0000256" key="4">
    <source>
        <dbReference type="ARBA" id="ARBA00022692"/>
    </source>
</evidence>
<dbReference type="PANTHER" id="PTHR10464:SF4">
    <property type="entry name" value="UREA TRANSPORTER"/>
    <property type="match status" value="1"/>
</dbReference>
<keyword evidence="3" id="KW-1003">Cell membrane</keyword>
<evidence type="ECO:0000256" key="3">
    <source>
        <dbReference type="ARBA" id="ARBA00022475"/>
    </source>
</evidence>
<evidence type="ECO:0000256" key="1">
    <source>
        <dbReference type="ARBA" id="ARBA00004651"/>
    </source>
</evidence>
<organism evidence="9 10">
    <name type="scientific">Bacillus benzoevorans</name>
    <dbReference type="NCBI Taxonomy" id="1456"/>
    <lineage>
        <taxon>Bacteria</taxon>
        <taxon>Bacillati</taxon>
        <taxon>Bacillota</taxon>
        <taxon>Bacilli</taxon>
        <taxon>Bacillales</taxon>
        <taxon>Bacillaceae</taxon>
        <taxon>Bacillus</taxon>
    </lineage>
</organism>
<feature type="transmembrane region" description="Helical" evidence="8">
    <location>
        <begin position="30"/>
        <end position="58"/>
    </location>
</feature>
<dbReference type="PANTHER" id="PTHR10464">
    <property type="entry name" value="UREA TRANSPORTER"/>
    <property type="match status" value="1"/>
</dbReference>
<keyword evidence="5 8" id="KW-1133">Transmembrane helix</keyword>
<evidence type="ECO:0000256" key="2">
    <source>
        <dbReference type="ARBA" id="ARBA00005914"/>
    </source>
</evidence>
<feature type="transmembrane region" description="Helical" evidence="8">
    <location>
        <begin position="226"/>
        <end position="247"/>
    </location>
</feature>
<comment type="similarity">
    <text evidence="2">Belongs to the urea transporter family.</text>
</comment>
<evidence type="ECO:0000256" key="5">
    <source>
        <dbReference type="ARBA" id="ARBA00022989"/>
    </source>
</evidence>
<comment type="caution">
    <text evidence="9">The sequence shown here is derived from an EMBL/GenBank/DDBJ whole genome shotgun (WGS) entry which is preliminary data.</text>
</comment>
<proteinExistence type="inferred from homology"/>
<dbReference type="PIRSF" id="PIRSF016502">
    <property type="entry name" value="Urea_transporter"/>
    <property type="match status" value="1"/>
</dbReference>
<dbReference type="Gene3D" id="1.10.3430.10">
    <property type="entry name" value="Ammonium transporter AmtB like domains"/>
    <property type="match status" value="1"/>
</dbReference>
<evidence type="ECO:0000256" key="7">
    <source>
        <dbReference type="PIRSR" id="PIRSR016502-1"/>
    </source>
</evidence>
<protein>
    <submittedName>
        <fullName evidence="9">Urea transporter</fullName>
    </submittedName>
</protein>
<name>A0A7X0HRQ1_9BACI</name>
<feature type="transmembrane region" description="Helical" evidence="8">
    <location>
        <begin position="176"/>
        <end position="197"/>
    </location>
</feature>
<evidence type="ECO:0000313" key="9">
    <source>
        <dbReference type="EMBL" id="MBB6444410.1"/>
    </source>
</evidence>
<comment type="subcellular location">
    <subcellularLocation>
        <location evidence="1">Cell membrane</location>
        <topology evidence="1">Multi-pass membrane protein</topology>
    </subcellularLocation>
</comment>
<evidence type="ECO:0000256" key="8">
    <source>
        <dbReference type="SAM" id="Phobius"/>
    </source>
</evidence>
<dbReference type="Pfam" id="PF03253">
    <property type="entry name" value="UT"/>
    <property type="match status" value="1"/>
</dbReference>
<dbReference type="Proteomes" id="UP000531594">
    <property type="component" value="Unassembled WGS sequence"/>
</dbReference>